<keyword evidence="2" id="KW-1003">Cell membrane</keyword>
<evidence type="ECO:0000256" key="14">
    <source>
        <dbReference type="ARBA" id="ARBA00079083"/>
    </source>
</evidence>
<comment type="caution">
    <text evidence="19">The sequence shown here is derived from an EMBL/GenBank/DDBJ whole genome shotgun (WGS) entry which is preliminary data.</text>
</comment>
<comment type="subunit">
    <text evidence="12">Heterophilic interaction with FAT4; this interaction affects their respective protein levels.</text>
</comment>
<feature type="region of interest" description="Disordered" evidence="16">
    <location>
        <begin position="1976"/>
        <end position="2000"/>
    </location>
</feature>
<evidence type="ECO:0000256" key="16">
    <source>
        <dbReference type="SAM" id="MobiDB-lite"/>
    </source>
</evidence>
<feature type="domain" description="Cadherin" evidence="18">
    <location>
        <begin position="443"/>
        <end position="540"/>
    </location>
</feature>
<feature type="domain" description="Cadherin" evidence="18">
    <location>
        <begin position="2147"/>
        <end position="2250"/>
    </location>
</feature>
<dbReference type="SUPFAM" id="SSF49313">
    <property type="entry name" value="Cadherin-like"/>
    <property type="match status" value="27"/>
</dbReference>
<gene>
    <name evidence="19" type="ORF">P4O66_005623</name>
</gene>
<feature type="domain" description="Cadherin" evidence="18">
    <location>
        <begin position="324"/>
        <end position="430"/>
    </location>
</feature>
<dbReference type="InterPro" id="IPR015919">
    <property type="entry name" value="Cadherin-like_sf"/>
</dbReference>
<keyword evidence="9 17" id="KW-1133">Transmembrane helix</keyword>
<dbReference type="FunFam" id="2.60.40.60:FF:000140">
    <property type="entry name" value="Dachsous cadherin-related 1"/>
    <property type="match status" value="1"/>
</dbReference>
<evidence type="ECO:0000256" key="5">
    <source>
        <dbReference type="ARBA" id="ARBA00022729"/>
    </source>
</evidence>
<dbReference type="FunFam" id="2.60.40.60:FF:000150">
    <property type="entry name" value="Dachsous cadherin-related 1"/>
    <property type="match status" value="1"/>
</dbReference>
<name>A0AAD9E050_9TELE</name>
<feature type="domain" description="Cadherin" evidence="18">
    <location>
        <begin position="2354"/>
        <end position="2458"/>
    </location>
</feature>
<feature type="compositionally biased region" description="Polar residues" evidence="16">
    <location>
        <begin position="3454"/>
        <end position="3465"/>
    </location>
</feature>
<dbReference type="GO" id="GO:0007163">
    <property type="term" value="P:establishment or maintenance of cell polarity"/>
    <property type="evidence" value="ECO:0007669"/>
    <property type="project" value="UniProtKB-ARBA"/>
</dbReference>
<evidence type="ECO:0000256" key="7">
    <source>
        <dbReference type="ARBA" id="ARBA00022837"/>
    </source>
</evidence>
<evidence type="ECO:0000256" key="8">
    <source>
        <dbReference type="ARBA" id="ARBA00022889"/>
    </source>
</evidence>
<dbReference type="FunFam" id="2.60.40.60:FF:000377">
    <property type="entry name" value="Dachsous cadherin-related 1a"/>
    <property type="match status" value="1"/>
</dbReference>
<feature type="domain" description="Cadherin" evidence="18">
    <location>
        <begin position="2884"/>
        <end position="2988"/>
    </location>
</feature>
<feature type="domain" description="Cadherin" evidence="18">
    <location>
        <begin position="2559"/>
        <end position="2663"/>
    </location>
</feature>
<dbReference type="FunFam" id="2.60.40.60:FF:000319">
    <property type="entry name" value="FAT atypical cadherin 1b"/>
    <property type="match status" value="1"/>
</dbReference>
<feature type="domain" description="Cadherin" evidence="18">
    <location>
        <begin position="2664"/>
        <end position="2780"/>
    </location>
</feature>
<dbReference type="FunFam" id="2.60.40.60:FF:000116">
    <property type="entry name" value="Dachsous cadherin-related 2"/>
    <property type="match status" value="1"/>
</dbReference>
<dbReference type="PROSITE" id="PS50268">
    <property type="entry name" value="CADHERIN_2"/>
    <property type="match status" value="27"/>
</dbReference>
<dbReference type="FunFam" id="2.60.40.60:FF:000007">
    <property type="entry name" value="Protocadherin alpha 2"/>
    <property type="match status" value="1"/>
</dbReference>
<evidence type="ECO:0000256" key="17">
    <source>
        <dbReference type="SAM" id="Phobius"/>
    </source>
</evidence>
<evidence type="ECO:0000256" key="2">
    <source>
        <dbReference type="ARBA" id="ARBA00022475"/>
    </source>
</evidence>
<dbReference type="Pfam" id="PF00028">
    <property type="entry name" value="Cadherin"/>
    <property type="match status" value="25"/>
</dbReference>
<feature type="region of interest" description="Disordered" evidence="16">
    <location>
        <begin position="3422"/>
        <end position="3478"/>
    </location>
</feature>
<feature type="region of interest" description="Disordered" evidence="16">
    <location>
        <begin position="729"/>
        <end position="757"/>
    </location>
</feature>
<feature type="domain" description="Cadherin" evidence="18">
    <location>
        <begin position="2989"/>
        <end position="3101"/>
    </location>
</feature>
<feature type="domain" description="Cadherin" evidence="18">
    <location>
        <begin position="541"/>
        <end position="647"/>
    </location>
</feature>
<dbReference type="SMART" id="SM00112">
    <property type="entry name" value="CA"/>
    <property type="match status" value="27"/>
</dbReference>
<dbReference type="GO" id="GO:0016477">
    <property type="term" value="P:cell migration"/>
    <property type="evidence" value="ECO:0007669"/>
    <property type="project" value="UniProtKB-ARBA"/>
</dbReference>
<dbReference type="FunFam" id="2.60.40.60:FF:000254">
    <property type="entry name" value="Dachsous cadherin-related 1"/>
    <property type="match status" value="1"/>
</dbReference>
<dbReference type="FunFam" id="2.60.40.60:FF:000201">
    <property type="entry name" value="Dachsous cadherin-related 1"/>
    <property type="match status" value="1"/>
</dbReference>
<feature type="region of interest" description="Disordered" evidence="16">
    <location>
        <begin position="3357"/>
        <end position="3384"/>
    </location>
</feature>
<dbReference type="FunFam" id="2.60.40.60:FF:000035">
    <property type="entry name" value="Protocadherin Fat 3"/>
    <property type="match status" value="2"/>
</dbReference>
<dbReference type="PANTHER" id="PTHR24026:SF126">
    <property type="entry name" value="PROTOCADHERIN FAT 4"/>
    <property type="match status" value="1"/>
</dbReference>
<dbReference type="FunFam" id="2.60.40.60:FF:000020">
    <property type="entry name" value="Dachsous cadherin-related 1b"/>
    <property type="match status" value="9"/>
</dbReference>
<evidence type="ECO:0000313" key="20">
    <source>
        <dbReference type="Proteomes" id="UP001239994"/>
    </source>
</evidence>
<sequence>MRSSTRIRPLSPLMVTQASRDFSTIRWCFQLQLIRVRVGRLSECMSWCEVHIAWTCGVTPGVRNQAAVMLFKGLRDNMYHRFYSQGGWRLRILLLVLVTAESVRMTVSANAVPGVLELQLDEEQPAGTIVGDISAGLPPGETASLYFISDHEGTGIGSDLHIDETTGIIQTARQLDREVRDHYGFIAVTMTGLTVKVSITVNDINDHAPVFPKKKASLKVPEQTAVGTKFSVEPATDADKDQLTTQGYLIKEGNVGQVFRLETKRAANKVLYLDLVVNGILDREKRASYSLVLEAFDGGSPKKTGQMTLDVNVQDINDHAPVFNQSRYHAIISESLPQGSNILQVFASDADEGDNGLVLYEINRRQSDPDRYFVIDPHSGIITLNKHLDFEVRKVHELVVQAKDNASHPEITNAFVTIHVRDYNDNQPTMTIIFLSEDGSPRISEGAQPGQYVARISVSDPDYGEYSNVNVSLEGGDGKFALTTKDSIIYLICVDQVLDREERDSYELRVMATDSGTPPLQAESSFTIEVTDINDNPPLFDQQAYKQTIPEVVYPGSFVLQVTARDKDQGPNGDVRYSILPNKGTHSNWFTIDPVTGIITTATQLDYETDPVPSVKVVATDRGKPPLSSTALVEISLQDINDNEPVFESAFYNVSIKENTAAGTCFLETENQNPIQKEVHGVQAENEPSVCALVHFLQHSGATVEFPLQSKSCSCAGLGSVTRRMTSGSFDMGEDGPGSQRSKHCGTAHASRRPETQGRLSRPSFALLILQASLPGDWWKSGSLAVTAKDADGGSFGAVTYSLGSSSSNSAPLLFSINKETGQICTSAGMDRDGGPESYEFTVTAADGGGLSTLAYVNVSLLDINDNRPTFYPVNYAVSLSSQSAPGTSVVRVTAHDPDAGGNGKVTYRTVPGGGSDFFTLNKDTGVISLSRSLHGRANSVITMVITALDGGGLTAPVNARVNISVVAGSVAPPVFEQAQYFFTVSEDVLRGTEVGVVHASSRNGAVKDVVYTISSGDPDGYFMVDPETGALRTSLPLDHEARPSLELEVQARSGSPPAFGQARVRISVGDVNDNAPTFVPSSSESLLLPEATRVGTVVYRVQAEDRDSGANGQLSFDLLPAGSQRTFGVERSSGEVRLIGSLSYDSVPRHDLRVLAKDSGTPQLSATFTLVVHVQAEDGQGPVFDTITYRVELKENTALNTRFLQVRALNRDPGGNGAPAGGSAPAAPLSYHLRPDGDAAGFGIAADSGWLFVKSALDREAKDIYLLTVLATSGSGQMKKTGSATVRVAVTDENDNSPRLSQDRVFLAVRENLPAGTGFGRIAATDRDANLNSRLTYRLLHTDRNFQINSQTGEISTRAALDREHQSSYQLVVVVQDGGTPPRSATGTAHITVLDENDNAPAFSHTQPGRELLIQVQEGLPAGSVLGTLQAKDPDEGENGTVFYTLSGSRAERFSLNPATGELRSSSPLRRDEKAEYSLTVTALDRGAPSQSSSCVLHVQVLGSARTPPKPNTLSMTLNSVEGAKPGSVVGSVQSHDQRDVVLDGQVTYLVVGGTDQDGTFMVDRLTGDVYLARELDYEKGARYTLQIEVDDFSKAYPSSHMIQLDINVQDSNDHAPRFPEDPVTVVVSENMQPGSSIYTFQATDKDGSGPNSEVRYSIHHRWPDNSELLSLDPVTGVLTLSQELDHEETSSLFLVVRAIDSAVDPSQRLWSSVTARIFVTDENDNAPVFSSPTAVSVMEDQPVGFVLLYVMARDADQGENGRVSYRLQSGNAAGRFSLNPNTGSLSILKALDREEQDSCDLTIIAEDHGIPQHSTTQVLSVQVVDVNDEAPWFEKSEYEAQIRENKPAGATVLTVSATDRDQGINGRVTYGGVMADGFIISPDTGVISLTKVFDREQQDHYTVTVYAKDGGMPPNFAKATVHITVLDDNDNAPAFERQQYNLELPENLAPVELFTVRATDQDSGDGGRLEYRITAGDPDGDFQIDSSSGALSTSRPLDREKRHGYSLEVVAHDHGSPSLSSTATIKVTLLDVNDNSPKFSSRSYNIDVLEDTSVGTVVLDVTATDADEGQNGQILYFLSNEVHGAFTVDPDMGRITIASPLDREKRASYSFQVCAVDSSPATPRNTTAQVTVTILDVNDNAPFFIQDPLIINMSSRSVSTNQVVATMKAEDKDFGANGSVFYRFAMPVRGFSINSLTGEIQTTEALNSLTQTQRTLIVEAMDQGSPAQSSLGVVVIYVKEQDYKGIRFSRTTRDVSIQENAPQGTAVAQTQAQYPDGTRRGITYSIFSGNRQQSFSISSSTGEIWVKSSSGLDFEDTPRLRLVVKAETATSSSFMAVNLILQDVNDNLPRFQLQNYVAYMREAQGYDSPIIQVMAEDMDQGPNGQVTYSIQSSGRSGLFKIDPLTGSITTAAIMDREIWIQTKLVITATDRGSPKLAGSATLTVIIVDLNDNSPTIPLPRDVRVPENSLIGTEITRVTGNDVDSGPALYYSLRLDTPSLGKFGIHRYNGKVFLTAPLDFEERTWYTLTVQASDSKHLSEANLTILVEDVNDNVPVFTQDLYQVTLPENSPPGSLVVTVTATDRDSGENGRVTYQVRSSSREGFYIDPSNGTLFITQKAEFDPERPSVSIVIEAWDGGTPSLSSIATVQVQLTDVNDNAPMFHHSEYRATVSEDQLPGATILSLEAVDGDLSQENSGFDFAIASGNIGNAFQIESSVRFIEGRGFQTVGTLILVEKLDFEATAHYNLTVVVSDRGVPQRSSSVPAVITVSDVNDNPPVFGRAEYMVALSEEAAAGTEILRLSATDSDSAPNAQIQYSISSGDEMEMFSVDQWTGALRLQRPLDCETQPAHVFIIQASDGHGHFALAPINVEVKDINDNRPFFPIETMTASIRENQPPNSAVMVLHAIDHDTGVYGHLKYFIVDRSSQGKDFFMVDPNTGEVRSRQAFDFEKVNSFHFMALAVDAGNNSATVTVKVYVTGEDEYDPVFTSSAFAFEVPEGAKKGQSIGQVQAIDEDGGVDGIVLYSFPNSSPYFDVNKTTGIIYLKMDSSGSSSGGGRSKRETRLMSMDVTAHSPLETSRVTTAQLTIDVTNTSFGLATNFNILLVSIIAASLGVIVILVIIAVALYLVKSRRRKKGQNTGTVASDTALQQLDESKSAGGESIYHQTLPGFATDQGGAGGSYNRGGSLDPSHSSGRGSAEAAEDDEIRMINEYPRVASITSSMQEHISARGPDSGIQQDADQLSDISCEPGALDASQWFKGKKLGSLSGTLLSGQLPVYRDEGGGYLGVGRGLNISHSKDYAFPEDGKPSVDGSLTAIVASDEELRGSYNWDYLLNWCPQFQPLANVFTEIARLKDESIPPNNPRRPFQPKAKTDPKPRIDPPPLITSVAHPGAKSVPPKPAIVRTFPHLASLRRSPISHEGSISSAAMSPSFSPSLSPLAARSPAVSPFGVTQGPSASMISTTEHSLEPSDEAEMRI</sequence>
<feature type="domain" description="Cadherin" evidence="18">
    <location>
        <begin position="2458"/>
        <end position="2558"/>
    </location>
</feature>
<keyword evidence="8" id="KW-0130">Cell adhesion</keyword>
<feature type="domain" description="Cadherin" evidence="18">
    <location>
        <begin position="977"/>
        <end position="1079"/>
    </location>
</feature>
<keyword evidence="3" id="KW-0597">Phosphoprotein</keyword>
<dbReference type="FunFam" id="2.60.40.60:FF:000225">
    <property type="entry name" value="Dachsous cadherin-related 1"/>
    <property type="match status" value="1"/>
</dbReference>
<evidence type="ECO:0000313" key="19">
    <source>
        <dbReference type="EMBL" id="KAK1800386.1"/>
    </source>
</evidence>
<feature type="domain" description="Cadherin" evidence="18">
    <location>
        <begin position="1731"/>
        <end position="1835"/>
    </location>
</feature>
<keyword evidence="6" id="KW-0677">Repeat</keyword>
<feature type="domain" description="Cadherin" evidence="18">
    <location>
        <begin position="1938"/>
        <end position="2041"/>
    </location>
</feature>
<reference evidence="19" key="1">
    <citation type="submission" date="2023-03" db="EMBL/GenBank/DDBJ databases">
        <title>Electrophorus voltai genome.</title>
        <authorList>
            <person name="Bian C."/>
        </authorList>
    </citation>
    <scope>NUCLEOTIDE SEQUENCE</scope>
    <source>
        <strain evidence="19">CB-2022</strain>
        <tissue evidence="19">Muscle</tissue>
    </source>
</reference>
<dbReference type="GO" id="GO:0007156">
    <property type="term" value="P:homophilic cell adhesion via plasma membrane adhesion molecules"/>
    <property type="evidence" value="ECO:0007669"/>
    <property type="project" value="InterPro"/>
</dbReference>
<evidence type="ECO:0000256" key="11">
    <source>
        <dbReference type="ARBA" id="ARBA00023180"/>
    </source>
</evidence>
<feature type="domain" description="Cadherin" evidence="18">
    <location>
        <begin position="2251"/>
        <end position="2353"/>
    </location>
</feature>
<dbReference type="InterPro" id="IPR002126">
    <property type="entry name" value="Cadherin-like_dom"/>
</dbReference>
<feature type="domain" description="Cadherin" evidence="18">
    <location>
        <begin position="1523"/>
        <end position="1620"/>
    </location>
</feature>
<proteinExistence type="predicted"/>
<dbReference type="GO" id="GO:0003007">
    <property type="term" value="P:heart morphogenesis"/>
    <property type="evidence" value="ECO:0007669"/>
    <property type="project" value="UniProtKB-ARBA"/>
</dbReference>
<keyword evidence="11" id="KW-0325">Glycoprotein</keyword>
<dbReference type="Gene3D" id="2.60.40.60">
    <property type="entry name" value="Cadherins"/>
    <property type="match status" value="27"/>
</dbReference>
<protein>
    <recommendedName>
        <fullName evidence="13">Protocadherin-16</fullName>
    </recommendedName>
    <alternativeName>
        <fullName evidence="14">Protein dachsous homolog 1</fullName>
    </alternativeName>
</protein>
<feature type="region of interest" description="Disordered" evidence="16">
    <location>
        <begin position="3175"/>
        <end position="3205"/>
    </location>
</feature>
<dbReference type="CDD" id="cd11304">
    <property type="entry name" value="Cadherin_repeat"/>
    <property type="match status" value="27"/>
</dbReference>
<dbReference type="GO" id="GO:0005509">
    <property type="term" value="F:calcium ion binding"/>
    <property type="evidence" value="ECO:0007669"/>
    <property type="project" value="UniProtKB-UniRule"/>
</dbReference>
<feature type="domain" description="Cadherin" evidence="18">
    <location>
        <begin position="2781"/>
        <end position="2883"/>
    </location>
</feature>
<feature type="compositionally biased region" description="Low complexity" evidence="16">
    <location>
        <begin position="3423"/>
        <end position="3449"/>
    </location>
</feature>
<dbReference type="EMBL" id="JAROKS010000010">
    <property type="protein sequence ID" value="KAK1800386.1"/>
    <property type="molecule type" value="Genomic_DNA"/>
</dbReference>
<feature type="domain" description="Cadherin" evidence="18">
    <location>
        <begin position="1302"/>
        <end position="1404"/>
    </location>
</feature>
<dbReference type="FunFam" id="2.60.40.60:FF:000081">
    <property type="entry name" value="protocadherin Fat 4"/>
    <property type="match status" value="1"/>
</dbReference>
<dbReference type="FunFam" id="2.60.40.60:FF:000104">
    <property type="entry name" value="cadherin-23 isoform X1"/>
    <property type="match status" value="1"/>
</dbReference>
<feature type="compositionally biased region" description="Basic and acidic residues" evidence="16">
    <location>
        <begin position="3466"/>
        <end position="3478"/>
    </location>
</feature>
<feature type="domain" description="Cadherin" evidence="18">
    <location>
        <begin position="761"/>
        <end position="871"/>
    </location>
</feature>
<evidence type="ECO:0000256" key="6">
    <source>
        <dbReference type="ARBA" id="ARBA00022737"/>
    </source>
</evidence>
<feature type="domain" description="Cadherin" evidence="18">
    <location>
        <begin position="1186"/>
        <end position="1301"/>
    </location>
</feature>
<feature type="transmembrane region" description="Helical" evidence="17">
    <location>
        <begin position="3103"/>
        <end position="3129"/>
    </location>
</feature>
<evidence type="ECO:0000256" key="1">
    <source>
        <dbReference type="ARBA" id="ARBA00004251"/>
    </source>
</evidence>
<feature type="domain" description="Cadherin" evidence="18">
    <location>
        <begin position="1081"/>
        <end position="1185"/>
    </location>
</feature>
<dbReference type="FunFam" id="2.60.40.60:FF:000158">
    <property type="entry name" value="Dachsous cadherin-related 1"/>
    <property type="match status" value="1"/>
</dbReference>
<feature type="domain" description="Cadherin" evidence="18">
    <location>
        <begin position="1836"/>
        <end position="1937"/>
    </location>
</feature>
<dbReference type="FunFam" id="2.60.40.60:FF:000102">
    <property type="entry name" value="Dachsous cadherin-related 1b"/>
    <property type="match status" value="1"/>
</dbReference>
<evidence type="ECO:0000256" key="15">
    <source>
        <dbReference type="PROSITE-ProRule" id="PRU00043"/>
    </source>
</evidence>
<keyword evidence="4 17" id="KW-0812">Transmembrane</keyword>
<accession>A0AAD9E050</accession>
<dbReference type="FunFam" id="2.60.40.60:FF:000060">
    <property type="entry name" value="Putative cadherin-23"/>
    <property type="match status" value="1"/>
</dbReference>
<evidence type="ECO:0000256" key="13">
    <source>
        <dbReference type="ARBA" id="ARBA00072299"/>
    </source>
</evidence>
<dbReference type="PRINTS" id="PR00205">
    <property type="entry name" value="CADHERIN"/>
</dbReference>
<feature type="domain" description="Cadherin" evidence="18">
    <location>
        <begin position="872"/>
        <end position="976"/>
    </location>
</feature>
<organism evidence="19 20">
    <name type="scientific">Electrophorus voltai</name>
    <dbReference type="NCBI Taxonomy" id="2609070"/>
    <lineage>
        <taxon>Eukaryota</taxon>
        <taxon>Metazoa</taxon>
        <taxon>Chordata</taxon>
        <taxon>Craniata</taxon>
        <taxon>Vertebrata</taxon>
        <taxon>Euteleostomi</taxon>
        <taxon>Actinopterygii</taxon>
        <taxon>Neopterygii</taxon>
        <taxon>Teleostei</taxon>
        <taxon>Ostariophysi</taxon>
        <taxon>Gymnotiformes</taxon>
        <taxon>Gymnotoidei</taxon>
        <taxon>Gymnotidae</taxon>
        <taxon>Electrophorus</taxon>
    </lineage>
</organism>
<dbReference type="GO" id="GO:0048729">
    <property type="term" value="P:tissue morphogenesis"/>
    <property type="evidence" value="ECO:0007669"/>
    <property type="project" value="UniProtKB-ARBA"/>
</dbReference>
<dbReference type="PROSITE" id="PS00232">
    <property type="entry name" value="CADHERIN_1"/>
    <property type="match status" value="13"/>
</dbReference>
<feature type="compositionally biased region" description="Polar residues" evidence="16">
    <location>
        <begin position="1986"/>
        <end position="1997"/>
    </location>
</feature>
<dbReference type="PANTHER" id="PTHR24026">
    <property type="entry name" value="FAT ATYPICAL CADHERIN-RELATED"/>
    <property type="match status" value="1"/>
</dbReference>
<dbReference type="Proteomes" id="UP001239994">
    <property type="component" value="Unassembled WGS sequence"/>
</dbReference>
<feature type="domain" description="Cadherin" evidence="18">
    <location>
        <begin position="1621"/>
        <end position="1731"/>
    </location>
</feature>
<evidence type="ECO:0000259" key="18">
    <source>
        <dbReference type="PROSITE" id="PS50268"/>
    </source>
</evidence>
<feature type="domain" description="Cadherin" evidence="18">
    <location>
        <begin position="1409"/>
        <end position="1512"/>
    </location>
</feature>
<comment type="subcellular location">
    <subcellularLocation>
        <location evidence="1">Cell membrane</location>
        <topology evidence="1">Single-pass type I membrane protein</topology>
    </subcellularLocation>
</comment>
<dbReference type="FunFam" id="2.60.40.60:FF:000153">
    <property type="entry name" value="Dachsous cadherin-related 2"/>
    <property type="match status" value="1"/>
</dbReference>
<evidence type="ECO:0000256" key="12">
    <source>
        <dbReference type="ARBA" id="ARBA00062150"/>
    </source>
</evidence>
<dbReference type="InterPro" id="IPR020894">
    <property type="entry name" value="Cadherin_CS"/>
</dbReference>
<dbReference type="GO" id="GO:0005886">
    <property type="term" value="C:plasma membrane"/>
    <property type="evidence" value="ECO:0007669"/>
    <property type="project" value="UniProtKB-SubCell"/>
</dbReference>
<evidence type="ECO:0000256" key="3">
    <source>
        <dbReference type="ARBA" id="ARBA00022553"/>
    </source>
</evidence>
<feature type="domain" description="Cadherin" evidence="18">
    <location>
        <begin position="112"/>
        <end position="211"/>
    </location>
</feature>
<evidence type="ECO:0000256" key="9">
    <source>
        <dbReference type="ARBA" id="ARBA00022989"/>
    </source>
</evidence>
<keyword evidence="7 15" id="KW-0106">Calcium</keyword>
<feature type="domain" description="Cadherin" evidence="18">
    <location>
        <begin position="212"/>
        <end position="323"/>
    </location>
</feature>
<evidence type="ECO:0000256" key="10">
    <source>
        <dbReference type="ARBA" id="ARBA00023136"/>
    </source>
</evidence>
<keyword evidence="5" id="KW-0732">Signal</keyword>
<keyword evidence="20" id="KW-1185">Reference proteome</keyword>
<evidence type="ECO:0000256" key="4">
    <source>
        <dbReference type="ARBA" id="ARBA00022692"/>
    </source>
</evidence>
<feature type="domain" description="Cadherin" evidence="18">
    <location>
        <begin position="2042"/>
        <end position="2146"/>
    </location>
</feature>
<keyword evidence="10 17" id="KW-0472">Membrane</keyword>
<dbReference type="GO" id="GO:0003183">
    <property type="term" value="P:mitral valve morphogenesis"/>
    <property type="evidence" value="ECO:0007669"/>
    <property type="project" value="UniProtKB-ARBA"/>
</dbReference>